<sequence>MARVWLRRIWRLGTLGRSLLVRRRRLALAAVLAVLLVGGTITAVASVSEADGAAPAALRTAKKQPTPPPSAVGAAPSPAATPAAPSQTARASPPPSSVAVPAQPGWQEMPQVVTAIINGFLDDQGAAGVAVAVSTGNGAATQSRYLATAGQAAADTPWTADTCSAFRSITKSFVGTVVLQLIGEGKLGLDDPIAKYVPGVAGLEFDGGAMGGQITVREALEMRTGVAEFSGTADFSDQLDTDYTGAFTDNQLLGYAFTQQLDFAPGSAYEYSNTNYVLLGKVIQAVTGQSWDAEVQSRLLGPLGLTSVAYSGAQAPSGPVATPYETGTSGLESLAQVSPSLYGASGGLFGSIGDLLTWGRALGSGSLITPALQQARLTAVSDTQAEDPGSPDYDAYGLAAGTLDGWWGHTGTGLGYESLTMYNPKTGMTIAILLNTQLANPNGPAILFRQLEASLANFG</sequence>
<dbReference type="Pfam" id="PF00144">
    <property type="entry name" value="Beta-lactamase"/>
    <property type="match status" value="1"/>
</dbReference>
<dbReference type="PANTHER" id="PTHR46825">
    <property type="entry name" value="D-ALANYL-D-ALANINE-CARBOXYPEPTIDASE/ENDOPEPTIDASE AMPH"/>
    <property type="match status" value="1"/>
</dbReference>
<organism evidence="3 4">
    <name type="scientific">Sinomonas cyclohexanicum</name>
    <name type="common">Corynebacterium cyclohexanicum</name>
    <dbReference type="NCBI Taxonomy" id="322009"/>
    <lineage>
        <taxon>Bacteria</taxon>
        <taxon>Bacillati</taxon>
        <taxon>Actinomycetota</taxon>
        <taxon>Actinomycetes</taxon>
        <taxon>Micrococcales</taxon>
        <taxon>Micrococcaceae</taxon>
        <taxon>Sinomonas</taxon>
    </lineage>
</organism>
<dbReference type="RefSeq" id="WP_229231538.1">
    <property type="nucleotide sequence ID" value="NZ_AP024525.1"/>
</dbReference>
<evidence type="ECO:0000259" key="2">
    <source>
        <dbReference type="Pfam" id="PF00144"/>
    </source>
</evidence>
<evidence type="ECO:0000313" key="4">
    <source>
        <dbReference type="Proteomes" id="UP001319861"/>
    </source>
</evidence>
<keyword evidence="4" id="KW-1185">Reference proteome</keyword>
<feature type="region of interest" description="Disordered" evidence="1">
    <location>
        <begin position="58"/>
        <end position="102"/>
    </location>
</feature>
<dbReference type="Proteomes" id="UP001319861">
    <property type="component" value="Chromosome"/>
</dbReference>
<proteinExistence type="predicted"/>
<dbReference type="InterPro" id="IPR001466">
    <property type="entry name" value="Beta-lactam-related"/>
</dbReference>
<protein>
    <recommendedName>
        <fullName evidence="2">Beta-lactamase-related domain-containing protein</fullName>
    </recommendedName>
</protein>
<dbReference type="PANTHER" id="PTHR46825:SF7">
    <property type="entry name" value="D-ALANYL-D-ALANINE CARBOXYPEPTIDASE"/>
    <property type="match status" value="1"/>
</dbReference>
<dbReference type="EMBL" id="AP024525">
    <property type="protein sequence ID" value="BCT74774.1"/>
    <property type="molecule type" value="Genomic_DNA"/>
</dbReference>
<dbReference type="InterPro" id="IPR050491">
    <property type="entry name" value="AmpC-like"/>
</dbReference>
<feature type="domain" description="Beta-lactamase-related" evidence="2">
    <location>
        <begin position="114"/>
        <end position="446"/>
    </location>
</feature>
<evidence type="ECO:0000256" key="1">
    <source>
        <dbReference type="SAM" id="MobiDB-lite"/>
    </source>
</evidence>
<feature type="compositionally biased region" description="Low complexity" evidence="1">
    <location>
        <begin position="71"/>
        <end position="102"/>
    </location>
</feature>
<evidence type="ECO:0000313" key="3">
    <source>
        <dbReference type="EMBL" id="BCT74774.1"/>
    </source>
</evidence>
<dbReference type="Gene3D" id="3.40.710.10">
    <property type="entry name" value="DD-peptidase/beta-lactamase superfamily"/>
    <property type="match status" value="1"/>
</dbReference>
<dbReference type="SUPFAM" id="SSF56601">
    <property type="entry name" value="beta-lactamase/transpeptidase-like"/>
    <property type="match status" value="1"/>
</dbReference>
<dbReference type="InterPro" id="IPR012338">
    <property type="entry name" value="Beta-lactam/transpept-like"/>
</dbReference>
<reference evidence="3 4" key="1">
    <citation type="journal article" date="2021" name="J. Biosci. Bioeng.">
        <title>Identification and characterization of a chc gene cluster responsible for the aromatization pathway of cyclohexanecarboxylate degradation in Sinomonas cyclohexanicum ATCC 51369.</title>
        <authorList>
            <person name="Yamamoto T."/>
            <person name="Hasegawa Y."/>
            <person name="Lau P.C.K."/>
            <person name="Iwaki H."/>
        </authorList>
    </citation>
    <scope>NUCLEOTIDE SEQUENCE [LARGE SCALE GENOMIC DNA]</scope>
    <source>
        <strain evidence="3 4">ATCC 51369</strain>
    </source>
</reference>
<name>A0ABM7PRS7_SINCY</name>
<accession>A0ABM7PRS7</accession>
<gene>
    <name evidence="3" type="ORF">SCMU_06160</name>
</gene>